<sequence>MELKEFACPNCHAPLIPIEGARYMFCSYCGTRIVIDDIEYYREDSKTERERIRADKEIQKSSVEKGAEVELQRLKNENMKNGTRGMLIYLIIGAGLLVFLFIYGAIMSALGL</sequence>
<accession>A0A8S5VIH2</accession>
<dbReference type="SUPFAM" id="SSF57850">
    <property type="entry name" value="RING/U-box"/>
    <property type="match status" value="1"/>
</dbReference>
<feature type="transmembrane region" description="Helical" evidence="1">
    <location>
        <begin position="87"/>
        <end position="110"/>
    </location>
</feature>
<keyword evidence="1" id="KW-1133">Transmembrane helix</keyword>
<organism evidence="2">
    <name type="scientific">Siphoviridae sp. cthu813</name>
    <dbReference type="NCBI Taxonomy" id="2825618"/>
    <lineage>
        <taxon>Viruses</taxon>
        <taxon>Duplodnaviria</taxon>
        <taxon>Heunggongvirae</taxon>
        <taxon>Uroviricota</taxon>
        <taxon>Caudoviricetes</taxon>
    </lineage>
</organism>
<evidence type="ECO:0000256" key="1">
    <source>
        <dbReference type="SAM" id="Phobius"/>
    </source>
</evidence>
<name>A0A8S5VIH2_9CAUD</name>
<proteinExistence type="predicted"/>
<protein>
    <submittedName>
        <fullName evidence="2">Putative tRNA pseudouridine synthase</fullName>
    </submittedName>
</protein>
<reference evidence="2" key="1">
    <citation type="journal article" date="2021" name="Proc. Natl. Acad. Sci. U.S.A.">
        <title>A Catalog of Tens of Thousands of Viruses from Human Metagenomes Reveals Hidden Associations with Chronic Diseases.</title>
        <authorList>
            <person name="Tisza M.J."/>
            <person name="Buck C.B."/>
        </authorList>
    </citation>
    <scope>NUCLEOTIDE SEQUENCE</scope>
    <source>
        <strain evidence="2">Cthu813</strain>
    </source>
</reference>
<evidence type="ECO:0000313" key="2">
    <source>
        <dbReference type="EMBL" id="DAG06391.1"/>
    </source>
</evidence>
<keyword evidence="1" id="KW-0812">Transmembrane</keyword>
<dbReference type="Gene3D" id="2.20.28.30">
    <property type="entry name" value="RNA polymerase ii, chain L"/>
    <property type="match status" value="1"/>
</dbReference>
<keyword evidence="1" id="KW-0472">Membrane</keyword>
<dbReference type="EMBL" id="BK016270">
    <property type="protein sequence ID" value="DAG06391.1"/>
    <property type="molecule type" value="Genomic_DNA"/>
</dbReference>